<keyword evidence="3" id="KW-0846">Cobalamin</keyword>
<dbReference type="Gene3D" id="3.20.20.240">
    <property type="entry name" value="Methylmalonyl-CoA mutase"/>
    <property type="match status" value="1"/>
</dbReference>
<protein>
    <submittedName>
        <fullName evidence="8">Methylmalonyl-CoA mutase</fullName>
        <ecNumber evidence="8">5.4.99.2</ecNumber>
    </submittedName>
</protein>
<dbReference type="GO" id="GO:0004494">
    <property type="term" value="F:methylmalonyl-CoA mutase activity"/>
    <property type="evidence" value="ECO:0007669"/>
    <property type="project" value="UniProtKB-EC"/>
</dbReference>
<dbReference type="Gene3D" id="3.40.50.280">
    <property type="entry name" value="Cobalamin-binding domain"/>
    <property type="match status" value="1"/>
</dbReference>
<dbReference type="PROSITE" id="PS51332">
    <property type="entry name" value="B12_BINDING"/>
    <property type="match status" value="1"/>
</dbReference>
<dbReference type="CDD" id="cd02071">
    <property type="entry name" value="MM_CoA_mut_B12_BD"/>
    <property type="match status" value="1"/>
</dbReference>
<dbReference type="CDD" id="cd03679">
    <property type="entry name" value="MM_CoA_mutase_alpha_like"/>
    <property type="match status" value="1"/>
</dbReference>
<evidence type="ECO:0000256" key="2">
    <source>
        <dbReference type="ARBA" id="ARBA00008465"/>
    </source>
</evidence>
<evidence type="ECO:0000313" key="9">
    <source>
        <dbReference type="Proteomes" id="UP001628193"/>
    </source>
</evidence>
<comment type="caution">
    <text evidence="8">The sequence shown here is derived from an EMBL/GenBank/DDBJ whole genome shotgun (WGS) entry which is preliminary data.</text>
</comment>
<organism evidence="8 9">
    <name type="scientific">Candidatus Magnetaquiglobus chichijimensis</name>
    <dbReference type="NCBI Taxonomy" id="3141448"/>
    <lineage>
        <taxon>Bacteria</taxon>
        <taxon>Pseudomonadati</taxon>
        <taxon>Pseudomonadota</taxon>
        <taxon>Magnetococcia</taxon>
        <taxon>Magnetococcales</taxon>
        <taxon>Candidatus Magnetaquicoccaceae</taxon>
        <taxon>Candidatus Magnetaquiglobus</taxon>
    </lineage>
</organism>
<keyword evidence="5 8" id="KW-0413">Isomerase</keyword>
<evidence type="ECO:0000256" key="1">
    <source>
        <dbReference type="ARBA" id="ARBA00001922"/>
    </source>
</evidence>
<gene>
    <name evidence="8" type="ORF">SIID45300_01161</name>
</gene>
<dbReference type="InterPro" id="IPR006098">
    <property type="entry name" value="MMCoA_mutase_a_cat"/>
</dbReference>
<keyword evidence="6" id="KW-0170">Cobalt</keyword>
<accession>A0ABQ0C7I2</accession>
<dbReference type="PANTHER" id="PTHR48101:SF4">
    <property type="entry name" value="METHYLMALONYL-COA MUTASE, MITOCHONDRIAL"/>
    <property type="match status" value="1"/>
</dbReference>
<dbReference type="InterPro" id="IPR006158">
    <property type="entry name" value="Cobalamin-bd"/>
</dbReference>
<name>A0ABQ0C7I2_9PROT</name>
<dbReference type="SUPFAM" id="SSF51703">
    <property type="entry name" value="Cobalamin (vitamin B12)-dependent enzymes"/>
    <property type="match status" value="1"/>
</dbReference>
<feature type="domain" description="B12-binding" evidence="7">
    <location>
        <begin position="588"/>
        <end position="720"/>
    </location>
</feature>
<dbReference type="InterPro" id="IPR036724">
    <property type="entry name" value="Cobalamin-bd_sf"/>
</dbReference>
<evidence type="ECO:0000256" key="6">
    <source>
        <dbReference type="ARBA" id="ARBA00023285"/>
    </source>
</evidence>
<comment type="cofactor">
    <cofactor evidence="1">
        <name>adenosylcob(III)alamin</name>
        <dbReference type="ChEBI" id="CHEBI:18408"/>
    </cofactor>
</comment>
<dbReference type="InterPro" id="IPR006099">
    <property type="entry name" value="MeMalonylCoA_mutase_a/b_cat"/>
</dbReference>
<evidence type="ECO:0000256" key="5">
    <source>
        <dbReference type="ARBA" id="ARBA00023235"/>
    </source>
</evidence>
<proteinExistence type="inferred from homology"/>
<dbReference type="NCBIfam" id="TIGR00640">
    <property type="entry name" value="acid_CoA_mut_C"/>
    <property type="match status" value="1"/>
</dbReference>
<keyword evidence="9" id="KW-1185">Reference proteome</keyword>
<evidence type="ECO:0000259" key="7">
    <source>
        <dbReference type="PROSITE" id="PS51332"/>
    </source>
</evidence>
<dbReference type="EMBL" id="BAAFGK010000004">
    <property type="protein sequence ID" value="GAB0056846.1"/>
    <property type="molecule type" value="Genomic_DNA"/>
</dbReference>
<evidence type="ECO:0000256" key="3">
    <source>
        <dbReference type="ARBA" id="ARBA00022628"/>
    </source>
</evidence>
<dbReference type="Proteomes" id="UP001628193">
    <property type="component" value="Unassembled WGS sequence"/>
</dbReference>
<reference evidence="8 9" key="1">
    <citation type="submission" date="2024-09" db="EMBL/GenBank/DDBJ databases">
        <title>Draft genome sequence of Candidatus Magnetaquicoccaceae bacterium FCR-1.</title>
        <authorList>
            <person name="Shimoshige H."/>
            <person name="Shimamura S."/>
            <person name="Taoka A."/>
            <person name="Kobayashi H."/>
            <person name="Maekawa T."/>
        </authorList>
    </citation>
    <scope>NUCLEOTIDE SEQUENCE [LARGE SCALE GENOMIC DNA]</scope>
    <source>
        <strain evidence="8 9">FCR-1</strain>
    </source>
</reference>
<comment type="similarity">
    <text evidence="2">Belongs to the methylmalonyl-CoA mutase family.</text>
</comment>
<dbReference type="Pfam" id="PF01642">
    <property type="entry name" value="MM_CoA_mutase"/>
    <property type="match status" value="1"/>
</dbReference>
<dbReference type="PANTHER" id="PTHR48101">
    <property type="entry name" value="METHYLMALONYL-COA MUTASE, MITOCHONDRIAL-RELATED"/>
    <property type="match status" value="1"/>
</dbReference>
<dbReference type="InterPro" id="IPR006159">
    <property type="entry name" value="Acid_CoA_mut_C"/>
</dbReference>
<dbReference type="SUPFAM" id="SSF52242">
    <property type="entry name" value="Cobalamin (vitamin B12)-binding domain"/>
    <property type="match status" value="1"/>
</dbReference>
<evidence type="ECO:0000256" key="4">
    <source>
        <dbReference type="ARBA" id="ARBA00022723"/>
    </source>
</evidence>
<dbReference type="NCBIfam" id="NF006944">
    <property type="entry name" value="PRK09426.1"/>
    <property type="match status" value="1"/>
</dbReference>
<sequence>MPSMDNTSRSTLSEWQQAATRSLGGESLADLTWTGSEGIPLNPLYTQADLAGRPWDADTMPGLPPYVRGPYPTMYVKRPWTIRQYAGFSTAEASNAFYRQALAAGGQGISVAFDLPTHRGYDSDHPEVVGDVGKAGVAIDSVEDLKILFSGIALDKVSVSMTMNGAVLPILAGYVVAAREQGVADASLSGTIQNDILKEFMVRNTYIYPPAPSMRIVGDILAHCSATMPRFNPISISGYHMQEAGADAALELAYTLANGKAYVQTALARGLDVDEFAPRLSFFFGIGMNFYMEVAKLRAARLLWARIMSAFNPKDPKSSLLRTHCQTSGWSLTSQDPHNNVVRTTIEAMAAVFGGTQSLHTNALDEAIALPSEFAARIARNTQIILQQEAHLTHVIDPWGGSYLMESLTHDLADKAWELIGEIDAAGGMVSAIATGLPMRRIESAATRKQARIDRGEEVIVGVNRYRCATDEPLDVLVVDNMAVRDAQLARLAEVRANRDAGAVHACLDALTRAAREESGNLLALSIEAMAARATVGEVSDALEAVYGRHRRQIGGVSGVYAADWQGNAAWSHLAGDVASFEQRTGRRPRLLVVKLGQDGHDRGAKVIASAFADAGFDVDIGPLFQTPEDAARQAVENDVHAIGVSSLAGGHATLLPLLMRALEREGAGDVVVVAGGVIPQQDHAALKAVGVAEIFGPGASAVEAAGRVLAAIERRLLPRAA</sequence>
<dbReference type="NCBIfam" id="TIGR00641">
    <property type="entry name" value="acid_CoA_mut_N"/>
    <property type="match status" value="1"/>
</dbReference>
<keyword evidence="4" id="KW-0479">Metal-binding</keyword>
<dbReference type="EC" id="5.4.99.2" evidence="8"/>
<dbReference type="InterPro" id="IPR016176">
    <property type="entry name" value="Cbl-dep_enz_cat"/>
</dbReference>
<evidence type="ECO:0000313" key="8">
    <source>
        <dbReference type="EMBL" id="GAB0056846.1"/>
    </source>
</evidence>
<dbReference type="Pfam" id="PF02310">
    <property type="entry name" value="B12-binding"/>
    <property type="match status" value="1"/>
</dbReference>